<dbReference type="InterPro" id="IPR001328">
    <property type="entry name" value="Pept_tRNA_hydro"/>
</dbReference>
<keyword evidence="3" id="KW-1185">Reference proteome</keyword>
<dbReference type="SUPFAM" id="SSF53178">
    <property type="entry name" value="Peptidyl-tRNA hydrolase-like"/>
    <property type="match status" value="1"/>
</dbReference>
<reference evidence="2 3" key="1">
    <citation type="journal article" date="2014" name="FEMS Microbiol. Lett.">
        <title>Draft genome sequences of three Holospora species (Holospora obtusa, Holospora undulata, and Holospora elegans), endonuclear symbiotic bacteria of the ciliate Paramecium caudatum.</title>
        <authorList>
            <person name="Dohra H."/>
            <person name="Tanaka K."/>
            <person name="Suzuki T."/>
            <person name="Fujishima M."/>
            <person name="Suzuki H."/>
        </authorList>
    </citation>
    <scope>NUCLEOTIDE SEQUENCE [LARGE SCALE GENOMIC DNA]</scope>
    <source>
        <strain evidence="2 3">E1</strain>
    </source>
</reference>
<comment type="caution">
    <text evidence="2">The sequence shown here is derived from an EMBL/GenBank/DDBJ whole genome shotgun (WGS) entry which is preliminary data.</text>
</comment>
<accession>A0A023DY47</accession>
<evidence type="ECO:0000313" key="2">
    <source>
        <dbReference type="EMBL" id="GAJ46129.1"/>
    </source>
</evidence>
<evidence type="ECO:0000313" key="3">
    <source>
        <dbReference type="Proteomes" id="UP000024842"/>
    </source>
</evidence>
<dbReference type="GO" id="GO:0004045">
    <property type="term" value="F:peptidyl-tRNA hydrolase activity"/>
    <property type="evidence" value="ECO:0007669"/>
    <property type="project" value="InterPro"/>
</dbReference>
<dbReference type="InterPro" id="IPR036416">
    <property type="entry name" value="Pept_tRNA_hydro_sf"/>
</dbReference>
<proteinExistence type="predicted"/>
<dbReference type="Proteomes" id="UP000024842">
    <property type="component" value="Unassembled WGS sequence"/>
</dbReference>
<dbReference type="OrthoDB" id="9800507at2"/>
<dbReference type="PROSITE" id="PS01195">
    <property type="entry name" value="PEPT_TRNA_HYDROL_1"/>
    <property type="match status" value="1"/>
</dbReference>
<protein>
    <recommendedName>
        <fullName evidence="1">Peptidyl-tRNA hydrolase</fullName>
    </recommendedName>
</protein>
<dbReference type="InterPro" id="IPR018171">
    <property type="entry name" value="Pept_tRNA_hydro_CS"/>
</dbReference>
<gene>
    <name evidence="2" type="ORF">HE1_00452</name>
</gene>
<dbReference type="RefSeq" id="WP_052567234.1">
    <property type="nucleotide sequence ID" value="NZ_BAUP01000064.1"/>
</dbReference>
<evidence type="ECO:0000256" key="1">
    <source>
        <dbReference type="ARBA" id="ARBA00050038"/>
    </source>
</evidence>
<dbReference type="Pfam" id="PF01195">
    <property type="entry name" value="Pept_tRNA_hydro"/>
    <property type="match status" value="1"/>
</dbReference>
<dbReference type="STRING" id="1427503.HE1_00452"/>
<dbReference type="EMBL" id="BAUP01000064">
    <property type="protein sequence ID" value="GAJ46129.1"/>
    <property type="molecule type" value="Genomic_DNA"/>
</dbReference>
<sequence>MLYDWLWVGLGNPGDEYQITRHNAGFLVLDSIKDFFQKELQESRSWEKNKCFFVGVLFPRGLHFTL</sequence>
<dbReference type="Gene3D" id="3.40.50.1470">
    <property type="entry name" value="Peptidyl-tRNA hydrolase"/>
    <property type="match status" value="1"/>
</dbReference>
<dbReference type="AlphaFoldDB" id="A0A023DY47"/>
<organism evidence="2 3">
    <name type="scientific">Holospora elegans E1</name>
    <dbReference type="NCBI Taxonomy" id="1427503"/>
    <lineage>
        <taxon>Bacteria</taxon>
        <taxon>Pseudomonadati</taxon>
        <taxon>Pseudomonadota</taxon>
        <taxon>Alphaproteobacteria</taxon>
        <taxon>Holosporales</taxon>
        <taxon>Holosporaceae</taxon>
        <taxon>Holospora</taxon>
    </lineage>
</organism>
<name>A0A023DY47_9PROT</name>
<keyword evidence="2" id="KW-0378">Hydrolase</keyword>